<reference evidence="1" key="1">
    <citation type="submission" date="2018-02" db="EMBL/GenBank/DDBJ databases">
        <title>Rhizophora mucronata_Transcriptome.</title>
        <authorList>
            <person name="Meera S.P."/>
            <person name="Sreeshan A."/>
            <person name="Augustine A."/>
        </authorList>
    </citation>
    <scope>NUCLEOTIDE SEQUENCE</scope>
    <source>
        <tissue evidence="1">Leaf</tissue>
    </source>
</reference>
<organism evidence="1">
    <name type="scientific">Rhizophora mucronata</name>
    <name type="common">Asiatic mangrove</name>
    <dbReference type="NCBI Taxonomy" id="61149"/>
    <lineage>
        <taxon>Eukaryota</taxon>
        <taxon>Viridiplantae</taxon>
        <taxon>Streptophyta</taxon>
        <taxon>Embryophyta</taxon>
        <taxon>Tracheophyta</taxon>
        <taxon>Spermatophyta</taxon>
        <taxon>Magnoliopsida</taxon>
        <taxon>eudicotyledons</taxon>
        <taxon>Gunneridae</taxon>
        <taxon>Pentapetalae</taxon>
        <taxon>rosids</taxon>
        <taxon>fabids</taxon>
        <taxon>Malpighiales</taxon>
        <taxon>Rhizophoraceae</taxon>
        <taxon>Rhizophora</taxon>
    </lineage>
</organism>
<evidence type="ECO:0000313" key="1">
    <source>
        <dbReference type="EMBL" id="MBX09055.1"/>
    </source>
</evidence>
<protein>
    <submittedName>
        <fullName evidence="1">Uncharacterized protein MANES_10G017600</fullName>
    </submittedName>
</protein>
<accession>A0A2P2KTM8</accession>
<proteinExistence type="predicted"/>
<dbReference type="EMBL" id="GGEC01028568">
    <property type="protein sequence ID" value="MBX09052.1"/>
    <property type="molecule type" value="Transcribed_RNA"/>
</dbReference>
<sequence length="74" mass="8578">MHPEKYAPSWRAFYVPLKNNKLPECCMRLLTQKSSAAATIDSKLKVPKMEQMNNIGHHCIRGWLRKRLRPISTG</sequence>
<dbReference type="EMBL" id="GGEC01028571">
    <property type="protein sequence ID" value="MBX09055.1"/>
    <property type="molecule type" value="Transcribed_RNA"/>
</dbReference>
<name>A0A2P2KTM8_RHIMU</name>
<dbReference type="AlphaFoldDB" id="A0A2P2KTM8"/>